<comment type="caution">
    <text evidence="7">The sequence shown here is derived from an EMBL/GenBank/DDBJ whole genome shotgun (WGS) entry which is preliminary data.</text>
</comment>
<protein>
    <recommendedName>
        <fullName evidence="6">Mutator family transposase</fullName>
    </recommendedName>
</protein>
<keyword evidence="5 6" id="KW-0233">DNA recombination</keyword>
<evidence type="ECO:0000256" key="3">
    <source>
        <dbReference type="ARBA" id="ARBA00022578"/>
    </source>
</evidence>
<comment type="function">
    <text evidence="1 6">Required for the transposition of the insertion element.</text>
</comment>
<organism evidence="7 8">
    <name type="scientific">Hydrogenibacillus schlegelii</name>
    <name type="common">Bacillus schlegelii</name>
    <dbReference type="NCBI Taxonomy" id="1484"/>
    <lineage>
        <taxon>Bacteria</taxon>
        <taxon>Bacillati</taxon>
        <taxon>Bacillota</taxon>
        <taxon>Bacilli</taxon>
        <taxon>Bacillales</taxon>
        <taxon>Bacillales Family X. Incertae Sedis</taxon>
        <taxon>Hydrogenibacillus</taxon>
    </lineage>
</organism>
<evidence type="ECO:0000256" key="5">
    <source>
        <dbReference type="ARBA" id="ARBA00023172"/>
    </source>
</evidence>
<evidence type="ECO:0000256" key="6">
    <source>
        <dbReference type="RuleBase" id="RU365089"/>
    </source>
</evidence>
<dbReference type="PANTHER" id="PTHR33217">
    <property type="entry name" value="TRANSPOSASE FOR INSERTION SEQUENCE ELEMENT IS1081"/>
    <property type="match status" value="1"/>
</dbReference>
<evidence type="ECO:0000313" key="8">
    <source>
        <dbReference type="Proteomes" id="UP000244180"/>
    </source>
</evidence>
<keyword evidence="6" id="KW-0814">Transposable element</keyword>
<gene>
    <name evidence="7" type="ORF">HSCHL_1452</name>
</gene>
<evidence type="ECO:0000256" key="1">
    <source>
        <dbReference type="ARBA" id="ARBA00002190"/>
    </source>
</evidence>
<reference evidence="7 8" key="1">
    <citation type="submission" date="2017-08" db="EMBL/GenBank/DDBJ databases">
        <title>Burning lignite coal seam in the remote Altai Mountains harbors a hydrogen-driven thermophilic microbial community.</title>
        <authorList>
            <person name="Kadnikov V.V."/>
            <person name="Mardanov A.V."/>
            <person name="Ivasenko D."/>
            <person name="Beletsky A.V."/>
            <person name="Karnachuk O.V."/>
            <person name="Ravin N.V."/>
        </authorList>
    </citation>
    <scope>NUCLEOTIDE SEQUENCE [LARGE SCALE GENOMIC DNA]</scope>
    <source>
        <strain evidence="7">AL33</strain>
    </source>
</reference>
<evidence type="ECO:0000313" key="7">
    <source>
        <dbReference type="EMBL" id="PTQ53824.1"/>
    </source>
</evidence>
<proteinExistence type="inferred from homology"/>
<keyword evidence="4 6" id="KW-0238">DNA-binding</keyword>
<dbReference type="GO" id="GO:0003677">
    <property type="term" value="F:DNA binding"/>
    <property type="evidence" value="ECO:0007669"/>
    <property type="project" value="UniProtKB-UniRule"/>
</dbReference>
<comment type="similarity">
    <text evidence="2 6">Belongs to the transposase mutator family.</text>
</comment>
<dbReference type="EMBL" id="PEBV01000010">
    <property type="protein sequence ID" value="PTQ53824.1"/>
    <property type="molecule type" value="Genomic_DNA"/>
</dbReference>
<dbReference type="AlphaFoldDB" id="A0A2T5GCA0"/>
<evidence type="ECO:0000256" key="2">
    <source>
        <dbReference type="ARBA" id="ARBA00010961"/>
    </source>
</evidence>
<name>A0A2T5GCA0_HYDSH</name>
<evidence type="ECO:0000256" key="4">
    <source>
        <dbReference type="ARBA" id="ARBA00023125"/>
    </source>
</evidence>
<dbReference type="Proteomes" id="UP000244180">
    <property type="component" value="Unassembled WGS sequence"/>
</dbReference>
<accession>A0A2T5GCA0</accession>
<dbReference type="GO" id="GO:0006313">
    <property type="term" value="P:DNA transposition"/>
    <property type="evidence" value="ECO:0007669"/>
    <property type="project" value="UniProtKB-UniRule"/>
</dbReference>
<dbReference type="GO" id="GO:0004803">
    <property type="term" value="F:transposase activity"/>
    <property type="evidence" value="ECO:0007669"/>
    <property type="project" value="UniProtKB-UniRule"/>
</dbReference>
<sequence length="146" mass="16789">MTSDFKIALRDLLRKSQGEPEADALREALRRLAQELMELEVSELVGAQRYERAKKRKAYRNGDRSRLWDTRLGTIELKIPKLRQAAPSPAFWSGAGEPRKPWWPSFKRPTFTASTPERGTSWHGHRAWMGWWGAKSPGSVRIWTSG</sequence>
<dbReference type="Pfam" id="PF00872">
    <property type="entry name" value="Transposase_mut"/>
    <property type="match status" value="1"/>
</dbReference>
<dbReference type="InterPro" id="IPR001207">
    <property type="entry name" value="Transposase_mutator"/>
</dbReference>
<dbReference type="PANTHER" id="PTHR33217:SF7">
    <property type="entry name" value="TRANSPOSASE FOR INSERTION SEQUENCE ELEMENT IS1081"/>
    <property type="match status" value="1"/>
</dbReference>
<keyword evidence="3 6" id="KW-0815">Transposition</keyword>